<sequence length="250" mass="28156">NNWLCNQTQTVNTTVKWVLPTPGAWWARLKTGLTPCLSTAVLTSKSDFCVQITVVSRNLFHSEENMYIHWDNSKHKIRKREPITAITIATLLGLGAAGAATGITAIIQQQQSLKSLQAAVDENLKHIEKSISHFEKSLTSLSEAVLQNRRGMDLLFLQQGGLRAALREECCFYADHTGVVRDSLAKVREGLEKRKRERESQQAWYETWFNQSPWLTTLISTLAGPLVMLLLALTFGPCVINKFITFVKNR</sequence>
<reference evidence="2 3" key="1">
    <citation type="submission" date="2019-09" db="EMBL/GenBank/DDBJ databases">
        <title>Bird 10,000 Genomes (B10K) Project - Family phase.</title>
        <authorList>
            <person name="Zhang G."/>
        </authorList>
    </citation>
    <scope>NUCLEOTIDE SEQUENCE [LARGE SCALE GENOMIC DNA]</scope>
    <source>
        <strain evidence="2">B10K-DU-005-01</strain>
    </source>
</reference>
<dbReference type="Pfam" id="PF00429">
    <property type="entry name" value="TLV_coat"/>
    <property type="match status" value="1"/>
</dbReference>
<dbReference type="PANTHER" id="PTHR10424:SF82">
    <property type="entry name" value="ENVELOPE GLYCOPROTEIN-RELATED"/>
    <property type="match status" value="1"/>
</dbReference>
<dbReference type="SUPFAM" id="SSF58069">
    <property type="entry name" value="Virus ectodomain"/>
    <property type="match status" value="1"/>
</dbReference>
<feature type="non-terminal residue" evidence="2">
    <location>
        <position position="250"/>
    </location>
</feature>
<feature type="transmembrane region" description="Helical" evidence="1">
    <location>
        <begin position="83"/>
        <end position="107"/>
    </location>
</feature>
<dbReference type="CDD" id="cd09851">
    <property type="entry name" value="HTLV-1-like_HR1-HR2"/>
    <property type="match status" value="1"/>
</dbReference>
<dbReference type="Proteomes" id="UP000551823">
    <property type="component" value="Unassembled WGS sequence"/>
</dbReference>
<dbReference type="EMBL" id="VZZU01012440">
    <property type="protein sequence ID" value="NXW52734.1"/>
    <property type="molecule type" value="Genomic_DNA"/>
</dbReference>
<keyword evidence="3" id="KW-1185">Reference proteome</keyword>
<organism evidence="2 3">
    <name type="scientific">Nyctiprogne leucopyga</name>
    <dbReference type="NCBI Taxonomy" id="382315"/>
    <lineage>
        <taxon>Eukaryota</taxon>
        <taxon>Metazoa</taxon>
        <taxon>Chordata</taxon>
        <taxon>Craniata</taxon>
        <taxon>Vertebrata</taxon>
        <taxon>Euteleostomi</taxon>
        <taxon>Archelosauria</taxon>
        <taxon>Archosauria</taxon>
        <taxon>Dinosauria</taxon>
        <taxon>Saurischia</taxon>
        <taxon>Theropoda</taxon>
        <taxon>Coelurosauria</taxon>
        <taxon>Aves</taxon>
        <taxon>Neognathae</taxon>
        <taxon>Neoaves</taxon>
        <taxon>Strisores</taxon>
        <taxon>Caprimulgiformes</taxon>
        <taxon>Caprimulgidae</taxon>
        <taxon>Chordeilinae</taxon>
        <taxon>Nyctiprogne</taxon>
    </lineage>
</organism>
<keyword evidence="1" id="KW-0812">Transmembrane</keyword>
<name>A0A7L4CS16_9AVES</name>
<feature type="non-terminal residue" evidence="2">
    <location>
        <position position="1"/>
    </location>
</feature>
<evidence type="ECO:0000313" key="2">
    <source>
        <dbReference type="EMBL" id="NXW52734.1"/>
    </source>
</evidence>
<evidence type="ECO:0000256" key="1">
    <source>
        <dbReference type="SAM" id="Phobius"/>
    </source>
</evidence>
<dbReference type="PANTHER" id="PTHR10424">
    <property type="entry name" value="VIRAL ENVELOPE PROTEIN"/>
    <property type="match status" value="1"/>
</dbReference>
<comment type="caution">
    <text evidence="2">The sequence shown here is derived from an EMBL/GenBank/DDBJ whole genome shotgun (WGS) entry which is preliminary data.</text>
</comment>
<gene>
    <name evidence="2" type="primary">Env1_8</name>
    <name evidence="2" type="ORF">NYCLEU_R14534</name>
</gene>
<proteinExistence type="predicted"/>
<keyword evidence="1" id="KW-1133">Transmembrane helix</keyword>
<dbReference type="InterPro" id="IPR018154">
    <property type="entry name" value="TLV/ENV_coat_polyprotein"/>
</dbReference>
<keyword evidence="1" id="KW-0472">Membrane</keyword>
<dbReference type="Gene3D" id="1.10.287.210">
    <property type="match status" value="1"/>
</dbReference>
<dbReference type="AlphaFoldDB" id="A0A7L4CS16"/>
<accession>A0A7L4CS16</accession>
<protein>
    <submittedName>
        <fullName evidence="2">ENV1 protein</fullName>
    </submittedName>
</protein>
<feature type="transmembrane region" description="Helical" evidence="1">
    <location>
        <begin position="214"/>
        <end position="240"/>
    </location>
</feature>
<evidence type="ECO:0000313" key="3">
    <source>
        <dbReference type="Proteomes" id="UP000551823"/>
    </source>
</evidence>